<keyword evidence="11" id="KW-1185">Reference proteome</keyword>
<evidence type="ECO:0000256" key="1">
    <source>
        <dbReference type="ARBA" id="ARBA00000971"/>
    </source>
</evidence>
<feature type="compositionally biased region" description="Low complexity" evidence="7">
    <location>
        <begin position="311"/>
        <end position="337"/>
    </location>
</feature>
<evidence type="ECO:0000256" key="7">
    <source>
        <dbReference type="SAM" id="MobiDB-lite"/>
    </source>
</evidence>
<dbReference type="SUPFAM" id="SSF54534">
    <property type="entry name" value="FKBP-like"/>
    <property type="match status" value="1"/>
</dbReference>
<feature type="signal peptide" evidence="8">
    <location>
        <begin position="1"/>
        <end position="25"/>
    </location>
</feature>
<dbReference type="EMBL" id="WXEY01000004">
    <property type="protein sequence ID" value="MZP29298.1"/>
    <property type="molecule type" value="Genomic_DNA"/>
</dbReference>
<comment type="caution">
    <text evidence="10">The sequence shown here is derived from an EMBL/GenBank/DDBJ whole genome shotgun (WGS) entry which is preliminary data.</text>
</comment>
<evidence type="ECO:0000256" key="5">
    <source>
        <dbReference type="ARBA" id="ARBA00023235"/>
    </source>
</evidence>
<dbReference type="InterPro" id="IPR046357">
    <property type="entry name" value="PPIase_dom_sf"/>
</dbReference>
<dbReference type="Gene3D" id="3.10.50.40">
    <property type="match status" value="1"/>
</dbReference>
<dbReference type="OrthoDB" id="14196at2"/>
<dbReference type="EC" id="5.2.1.8" evidence="2"/>
<dbReference type="Gene3D" id="1.10.4030.10">
    <property type="entry name" value="Porin chaperone SurA, peptide-binding domain"/>
    <property type="match status" value="1"/>
</dbReference>
<dbReference type="Pfam" id="PF13624">
    <property type="entry name" value="SurA_N_3"/>
    <property type="match status" value="1"/>
</dbReference>
<dbReference type="PANTHER" id="PTHR47245:SF1">
    <property type="entry name" value="FOLDASE PROTEIN PRSA"/>
    <property type="match status" value="1"/>
</dbReference>
<dbReference type="PANTHER" id="PTHR47245">
    <property type="entry name" value="PEPTIDYLPROLYL ISOMERASE"/>
    <property type="match status" value="1"/>
</dbReference>
<feature type="domain" description="PpiC" evidence="9">
    <location>
        <begin position="172"/>
        <end position="263"/>
    </location>
</feature>
<keyword evidence="4 6" id="KW-0697">Rotamase</keyword>
<dbReference type="InterPro" id="IPR050245">
    <property type="entry name" value="PrsA_foldase"/>
</dbReference>
<dbReference type="RefSeq" id="WP_161256452.1">
    <property type="nucleotide sequence ID" value="NZ_WXEY01000004.1"/>
</dbReference>
<comment type="catalytic activity">
    <reaction evidence="1">
        <text>[protein]-peptidylproline (omega=180) = [protein]-peptidylproline (omega=0)</text>
        <dbReference type="Rhea" id="RHEA:16237"/>
        <dbReference type="Rhea" id="RHEA-COMP:10747"/>
        <dbReference type="Rhea" id="RHEA-COMP:10748"/>
        <dbReference type="ChEBI" id="CHEBI:83833"/>
        <dbReference type="ChEBI" id="CHEBI:83834"/>
        <dbReference type="EC" id="5.2.1.8"/>
    </reaction>
</comment>
<dbReference type="InterPro" id="IPR000297">
    <property type="entry name" value="PPIase_PpiC"/>
</dbReference>
<accession>A0A845L6B7</accession>
<reference evidence="10 11" key="1">
    <citation type="submission" date="2020-01" db="EMBL/GenBank/DDBJ databases">
        <title>Whole-genome sequence of Heliobacterium undosum DSM 13378.</title>
        <authorList>
            <person name="Kyndt J.A."/>
            <person name="Meyer T.E."/>
        </authorList>
    </citation>
    <scope>NUCLEOTIDE SEQUENCE [LARGE SCALE GENOMIC DNA]</scope>
    <source>
        <strain evidence="10 11">DSM 13378</strain>
    </source>
</reference>
<evidence type="ECO:0000256" key="2">
    <source>
        <dbReference type="ARBA" id="ARBA00013194"/>
    </source>
</evidence>
<dbReference type="SUPFAM" id="SSF109998">
    <property type="entry name" value="Triger factor/SurA peptide-binding domain-like"/>
    <property type="match status" value="1"/>
</dbReference>
<feature type="chain" id="PRO_5039101232" description="peptidylprolyl isomerase" evidence="8">
    <location>
        <begin position="26"/>
        <end position="343"/>
    </location>
</feature>
<protein>
    <recommendedName>
        <fullName evidence="2">peptidylprolyl isomerase</fullName>
        <ecNumber evidence="2">5.2.1.8</ecNumber>
    </recommendedName>
</protein>
<name>A0A845L6B7_9FIRM</name>
<evidence type="ECO:0000259" key="9">
    <source>
        <dbReference type="PROSITE" id="PS50198"/>
    </source>
</evidence>
<evidence type="ECO:0000256" key="6">
    <source>
        <dbReference type="PROSITE-ProRule" id="PRU00278"/>
    </source>
</evidence>
<feature type="region of interest" description="Disordered" evidence="7">
    <location>
        <begin position="306"/>
        <end position="343"/>
    </location>
</feature>
<keyword evidence="3 8" id="KW-0732">Signal</keyword>
<dbReference type="InterPro" id="IPR027304">
    <property type="entry name" value="Trigger_fact/SurA_dom_sf"/>
</dbReference>
<dbReference type="PROSITE" id="PS50198">
    <property type="entry name" value="PPIC_PPIASE_2"/>
    <property type="match status" value="1"/>
</dbReference>
<keyword evidence="5 6" id="KW-0413">Isomerase</keyword>
<evidence type="ECO:0000313" key="10">
    <source>
        <dbReference type="EMBL" id="MZP29298.1"/>
    </source>
</evidence>
<dbReference type="Proteomes" id="UP000463470">
    <property type="component" value="Unassembled WGS sequence"/>
</dbReference>
<dbReference type="GO" id="GO:0003755">
    <property type="term" value="F:peptidyl-prolyl cis-trans isomerase activity"/>
    <property type="evidence" value="ECO:0007669"/>
    <property type="project" value="UniProtKB-KW"/>
</dbReference>
<dbReference type="AlphaFoldDB" id="A0A845L6B7"/>
<dbReference type="Pfam" id="PF13145">
    <property type="entry name" value="Rotamase_2"/>
    <property type="match status" value="1"/>
</dbReference>
<dbReference type="PROSITE" id="PS51257">
    <property type="entry name" value="PROKAR_LIPOPROTEIN"/>
    <property type="match status" value="1"/>
</dbReference>
<evidence type="ECO:0000313" key="11">
    <source>
        <dbReference type="Proteomes" id="UP000463470"/>
    </source>
</evidence>
<evidence type="ECO:0000256" key="3">
    <source>
        <dbReference type="ARBA" id="ARBA00022729"/>
    </source>
</evidence>
<sequence>MNKIMKTIAFALMGAVLLSATGCSGGGNVVASVNGETISRADLDKRINRYKEELSRSGGADSKELMANLERQELEHMIDEKLFTQEAKKRNIEVTDGQAATELANEKKQFPSDAEFQEALKRYQLTEAELSDIIRTRLIFNGLYDAVTADIQISDADVEKHYRDNPDKFKQNRQVKASHILLKTEEEAKAIIAELGRGADFGQLAVQKSTDSTAAQNKGDLGYFQAEDMVKEFSDAAFSMKKGETSRTPVKSNFGYHVIRVEDVKEARQQSFDEVKDQIRVDLGADRKQERFESWFADVKAQAKIERKLPEAPAAQPPTQQAPQGQAPQGSTQAPAGNAQPGK</sequence>
<proteinExistence type="predicted"/>
<organism evidence="10 11">
    <name type="scientific">Heliomicrobium undosum</name>
    <dbReference type="NCBI Taxonomy" id="121734"/>
    <lineage>
        <taxon>Bacteria</taxon>
        <taxon>Bacillati</taxon>
        <taxon>Bacillota</taxon>
        <taxon>Clostridia</taxon>
        <taxon>Eubacteriales</taxon>
        <taxon>Heliobacteriaceae</taxon>
        <taxon>Heliomicrobium</taxon>
    </lineage>
</organism>
<evidence type="ECO:0000256" key="8">
    <source>
        <dbReference type="SAM" id="SignalP"/>
    </source>
</evidence>
<evidence type="ECO:0000256" key="4">
    <source>
        <dbReference type="ARBA" id="ARBA00023110"/>
    </source>
</evidence>
<gene>
    <name evidence="10" type="ORF">GTO91_06200</name>
</gene>